<dbReference type="SUPFAM" id="SSF142984">
    <property type="entry name" value="Nqo1 middle domain-like"/>
    <property type="match status" value="1"/>
</dbReference>
<dbReference type="Pfam" id="PF01257">
    <property type="entry name" value="2Fe-2S_thioredx"/>
    <property type="match status" value="1"/>
</dbReference>
<dbReference type="Proteomes" id="UP001596050">
    <property type="component" value="Unassembled WGS sequence"/>
</dbReference>
<dbReference type="InterPro" id="IPR037207">
    <property type="entry name" value="Nuop51_4Fe4S-bd_sf"/>
</dbReference>
<organism evidence="8 9">
    <name type="scientific">Massilia niabensis</name>
    <dbReference type="NCBI Taxonomy" id="544910"/>
    <lineage>
        <taxon>Bacteria</taxon>
        <taxon>Pseudomonadati</taxon>
        <taxon>Pseudomonadota</taxon>
        <taxon>Betaproteobacteria</taxon>
        <taxon>Burkholderiales</taxon>
        <taxon>Oxalobacteraceae</taxon>
        <taxon>Telluria group</taxon>
        <taxon>Massilia</taxon>
    </lineage>
</organism>
<keyword evidence="4" id="KW-0479">Metal-binding</keyword>
<dbReference type="SUPFAM" id="SSF140490">
    <property type="entry name" value="Nqo1C-terminal domain-like"/>
    <property type="match status" value="1"/>
</dbReference>
<dbReference type="CDD" id="cd03082">
    <property type="entry name" value="TRX_Fd_NuoE_W_FDH_beta"/>
    <property type="match status" value="1"/>
</dbReference>
<evidence type="ECO:0000256" key="2">
    <source>
        <dbReference type="ARBA" id="ARBA00007523"/>
    </source>
</evidence>
<dbReference type="EMBL" id="JBHSMU010000015">
    <property type="protein sequence ID" value="MFC5461364.1"/>
    <property type="molecule type" value="Genomic_DNA"/>
</dbReference>
<name>A0ABW0L6M8_9BURK</name>
<dbReference type="PANTHER" id="PTHR43578:SF3">
    <property type="entry name" value="NADH-QUINONE OXIDOREDUCTASE SUBUNIT F"/>
    <property type="match status" value="1"/>
</dbReference>
<dbReference type="Pfam" id="PF10531">
    <property type="entry name" value="SLBB"/>
    <property type="match status" value="1"/>
</dbReference>
<evidence type="ECO:0000256" key="3">
    <source>
        <dbReference type="ARBA" id="ARBA00022485"/>
    </source>
</evidence>
<dbReference type="PROSITE" id="PS00645">
    <property type="entry name" value="COMPLEX1_51K_2"/>
    <property type="match status" value="1"/>
</dbReference>
<evidence type="ECO:0000256" key="4">
    <source>
        <dbReference type="ARBA" id="ARBA00022723"/>
    </source>
</evidence>
<dbReference type="SUPFAM" id="SSF52833">
    <property type="entry name" value="Thioredoxin-like"/>
    <property type="match status" value="1"/>
</dbReference>
<dbReference type="Pfam" id="PF01512">
    <property type="entry name" value="Complex1_51K"/>
    <property type="match status" value="1"/>
</dbReference>
<comment type="caution">
    <text evidence="8">The sequence shown here is derived from an EMBL/GenBank/DDBJ whole genome shotgun (WGS) entry which is preliminary data.</text>
</comment>
<dbReference type="InterPro" id="IPR001949">
    <property type="entry name" value="NADH-UbQ_OxRdtase_51kDa_CS"/>
</dbReference>
<dbReference type="Pfam" id="PF10589">
    <property type="entry name" value="NADH_4Fe-4S"/>
    <property type="match status" value="1"/>
</dbReference>
<feature type="domain" description="NADH-ubiquinone oxidoreductase 51kDa subunit iron-sulphur binding" evidence="7">
    <location>
        <begin position="488"/>
        <end position="533"/>
    </location>
</feature>
<keyword evidence="9" id="KW-1185">Reference proteome</keyword>
<evidence type="ECO:0000313" key="9">
    <source>
        <dbReference type="Proteomes" id="UP001596050"/>
    </source>
</evidence>
<evidence type="ECO:0000256" key="6">
    <source>
        <dbReference type="ARBA" id="ARBA00023014"/>
    </source>
</evidence>
<dbReference type="SMART" id="SM00928">
    <property type="entry name" value="NADH_4Fe-4S"/>
    <property type="match status" value="1"/>
</dbReference>
<comment type="similarity">
    <text evidence="2">Belongs to the complex I 51 kDa subunit family.</text>
</comment>
<dbReference type="Gene3D" id="1.10.10.1590">
    <property type="entry name" value="NADH-quinone oxidoreductase subunit E"/>
    <property type="match status" value="1"/>
</dbReference>
<dbReference type="InterPro" id="IPR019575">
    <property type="entry name" value="Nuop51_4Fe4S-bd"/>
</dbReference>
<comment type="cofactor">
    <cofactor evidence="1">
        <name>FMN</name>
        <dbReference type="ChEBI" id="CHEBI:58210"/>
    </cofactor>
</comment>
<keyword evidence="3" id="KW-0004">4Fe-4S</keyword>
<accession>A0ABW0L6M8</accession>
<keyword evidence="6" id="KW-0411">Iron-sulfur</keyword>
<dbReference type="RefSeq" id="WP_379784809.1">
    <property type="nucleotide sequence ID" value="NZ_JBHSMU010000015.1"/>
</dbReference>
<dbReference type="InterPro" id="IPR037225">
    <property type="entry name" value="Nuo51_FMN-bd_sf"/>
</dbReference>
<dbReference type="Gene3D" id="1.20.1440.230">
    <property type="entry name" value="NADH-ubiquinone oxidoreductase 51kDa subunit, iron-sulphur binding domain"/>
    <property type="match status" value="1"/>
</dbReference>
<dbReference type="InterPro" id="IPR036249">
    <property type="entry name" value="Thioredoxin-like_sf"/>
</dbReference>
<dbReference type="PROSITE" id="PS00644">
    <property type="entry name" value="COMPLEX1_51K_1"/>
    <property type="match status" value="1"/>
</dbReference>
<dbReference type="Gene3D" id="3.40.50.11540">
    <property type="entry name" value="NADH-ubiquinone oxidoreductase 51kDa subunit"/>
    <property type="match status" value="1"/>
</dbReference>
<dbReference type="PANTHER" id="PTHR43578">
    <property type="entry name" value="NADH-QUINONE OXIDOREDUCTASE SUBUNIT F"/>
    <property type="match status" value="1"/>
</dbReference>
<proteinExistence type="inferred from homology"/>
<dbReference type="InterPro" id="IPR011538">
    <property type="entry name" value="Nuo51_FMN-bd"/>
</dbReference>
<evidence type="ECO:0000313" key="8">
    <source>
        <dbReference type="EMBL" id="MFC5461364.1"/>
    </source>
</evidence>
<evidence type="ECO:0000259" key="7">
    <source>
        <dbReference type="SMART" id="SM00928"/>
    </source>
</evidence>
<evidence type="ECO:0000256" key="1">
    <source>
        <dbReference type="ARBA" id="ARBA00001917"/>
    </source>
</evidence>
<dbReference type="InterPro" id="IPR041921">
    <property type="entry name" value="NuoE_N"/>
</dbReference>
<evidence type="ECO:0000256" key="5">
    <source>
        <dbReference type="ARBA" id="ARBA00023004"/>
    </source>
</evidence>
<reference evidence="9" key="1">
    <citation type="journal article" date="2019" name="Int. J. Syst. Evol. Microbiol.">
        <title>The Global Catalogue of Microorganisms (GCM) 10K type strain sequencing project: providing services to taxonomists for standard genome sequencing and annotation.</title>
        <authorList>
            <consortium name="The Broad Institute Genomics Platform"/>
            <consortium name="The Broad Institute Genome Sequencing Center for Infectious Disease"/>
            <person name="Wu L."/>
            <person name="Ma J."/>
        </authorList>
    </citation>
    <scope>NUCLEOTIDE SEQUENCE [LARGE SCALE GENOMIC DNA]</scope>
    <source>
        <strain evidence="9">KACC 12649</strain>
    </source>
</reference>
<sequence>MNHPIIPIAVAGATRQRKREAPKGRRVDPQALADVQALLGAASRQRDLLIEHLHKIQDHFGCLGSHHLAALAEEMRIAQTEVYEVATFYHHFDVVKEGEGAPAALTVRVCAGLSCEMAGAAELLAKLPLLLGREVRVLEAPCVGRCEQAPVAVVGQHAVPHAQVETVLAKISAGATTDEVTDHVGYMDYRKDGGYGLLRACVAGEHEVESVIKTLEASGLRGLGGAGFPLGRKWRIVRNEAGPRLMAINIDEGEPGTFKDRVYLERDPHRFLEGALIAAWAVGIEAIYIYLRDEYHGCRAMLEAELDKLRADPPVDNMPLIHLRRGAGAYICGEESAMIESIEGKRGMPRLRPPYVAQVGLFGRPTLEHNFESLHWVREILERGGDWFAGFGRNGRRGLRSFSVSGRVREPGVKLAPAGITVKELIEEYCGGMQDGHSFYAYLPGGASGGILPASMGDIPLDFDTLQPYGCFIGSAAVVILSNHDSATAAARNTLAFFKDESCGQCTPCRNGTAKALDLIRQPQWDVPLLGELSQVMRDASICGLGQAAPNPFDCVIKYFPHELTTPLTTPLITSPVQP</sequence>
<dbReference type="SUPFAM" id="SSF142019">
    <property type="entry name" value="Nqo1 FMN-binding domain-like"/>
    <property type="match status" value="1"/>
</dbReference>
<dbReference type="Gene3D" id="3.10.20.600">
    <property type="match status" value="1"/>
</dbReference>
<dbReference type="Gene3D" id="3.40.30.10">
    <property type="entry name" value="Glutaredoxin"/>
    <property type="match status" value="1"/>
</dbReference>
<dbReference type="InterPro" id="IPR019554">
    <property type="entry name" value="Soluble_ligand-bd"/>
</dbReference>
<protein>
    <submittedName>
        <fullName evidence="8">NAD(P)H-dependent oxidoreductase subunit E</fullName>
    </submittedName>
</protein>
<gene>
    <name evidence="8" type="ORF">ACFPN5_16255</name>
</gene>
<keyword evidence="5" id="KW-0408">Iron</keyword>